<evidence type="ECO:0000313" key="2">
    <source>
        <dbReference type="EMBL" id="BDG59633.1"/>
    </source>
</evidence>
<evidence type="ECO:0000256" key="1">
    <source>
        <dbReference type="SAM" id="MobiDB-lite"/>
    </source>
</evidence>
<keyword evidence="3" id="KW-1185">Reference proteome</keyword>
<protein>
    <submittedName>
        <fullName evidence="2">Uncharacterized protein</fullName>
    </submittedName>
</protein>
<name>A0AA35CJQ7_9FIRM</name>
<dbReference type="RefSeq" id="WP_264843745.1">
    <property type="nucleotide sequence ID" value="NZ_AP025628.1"/>
</dbReference>
<dbReference type="AlphaFoldDB" id="A0AA35CJQ7"/>
<reference evidence="2" key="1">
    <citation type="submission" date="2022-03" db="EMBL/GenBank/DDBJ databases">
        <title>Complete genome sequence of Caldinitratiruptor microaerophilus.</title>
        <authorList>
            <person name="Mukaiyama R."/>
            <person name="Nishiyama T."/>
            <person name="Ueda K."/>
        </authorList>
    </citation>
    <scope>NUCLEOTIDE SEQUENCE</scope>
    <source>
        <strain evidence="2">JCM 16183</strain>
    </source>
</reference>
<organism evidence="2 3">
    <name type="scientific">Caldinitratiruptor microaerophilus</name>
    <dbReference type="NCBI Taxonomy" id="671077"/>
    <lineage>
        <taxon>Bacteria</taxon>
        <taxon>Bacillati</taxon>
        <taxon>Bacillota</taxon>
        <taxon>Clostridia</taxon>
        <taxon>Eubacteriales</taxon>
        <taxon>Symbiobacteriaceae</taxon>
        <taxon>Caldinitratiruptor</taxon>
    </lineage>
</organism>
<dbReference type="EMBL" id="AP025628">
    <property type="protein sequence ID" value="BDG59633.1"/>
    <property type="molecule type" value="Genomic_DNA"/>
</dbReference>
<feature type="compositionally biased region" description="Acidic residues" evidence="1">
    <location>
        <begin position="185"/>
        <end position="200"/>
    </location>
</feature>
<feature type="region of interest" description="Disordered" evidence="1">
    <location>
        <begin position="180"/>
        <end position="200"/>
    </location>
</feature>
<sequence>MCAVKRRRRGRRVSDDALTDAQWWELTLGPSASDARAFNPNAGPHERSAFKSPWHRRSAWLRHREAIMAEWLEDHPGQRPWAFWHYDHPDAREVIGEAEATDPTGRRTYTWTVREDDDMALVRLGFATEADLAEFIRNTEVNWAAREYRCKHRTDPDWWCEKWRRRKELYRKVTGREAPFGAGDVEAEGEDAPDGDELGE</sequence>
<dbReference type="Proteomes" id="UP001163687">
    <property type="component" value="Chromosome"/>
</dbReference>
<dbReference type="KEGG" id="cmic:caldi_07230"/>
<proteinExistence type="predicted"/>
<accession>A0AA35CJQ7</accession>
<gene>
    <name evidence="2" type="ORF">caldi_07230</name>
</gene>
<evidence type="ECO:0000313" key="3">
    <source>
        <dbReference type="Proteomes" id="UP001163687"/>
    </source>
</evidence>